<gene>
    <name evidence="1" type="ORF">SAMN02799620_02069</name>
</gene>
<dbReference type="RefSeq" id="WP_090356455.1">
    <property type="nucleotide sequence ID" value="NZ_FMUB01000004.1"/>
</dbReference>
<dbReference type="EMBL" id="FMUB01000004">
    <property type="protein sequence ID" value="SCX15474.1"/>
    <property type="molecule type" value="Genomic_DNA"/>
</dbReference>
<organism evidence="1 2">
    <name type="scientific">Mycolicibacterium fluoranthenivorans</name>
    <dbReference type="NCBI Taxonomy" id="258505"/>
    <lineage>
        <taxon>Bacteria</taxon>
        <taxon>Bacillati</taxon>
        <taxon>Actinomycetota</taxon>
        <taxon>Actinomycetes</taxon>
        <taxon>Mycobacteriales</taxon>
        <taxon>Mycobacteriaceae</taxon>
        <taxon>Mycolicibacterium</taxon>
    </lineage>
</organism>
<dbReference type="STRING" id="1502745.SAMN02799620_02069"/>
<name>A0A1G4W249_9MYCO</name>
<accession>A0A1G4W249</accession>
<dbReference type="Proteomes" id="UP000199707">
    <property type="component" value="Unassembled WGS sequence"/>
</dbReference>
<sequence>MSDDDLHIEPEAVAASGQRLSELAAAAKVRNATYFTSQSPAAQGNPGFTSGSALVAFADVLHKHMDGFVDDLAHNSGEIIAAAQSVRKVDGETADGFNRELAALNGLAKHP</sequence>
<evidence type="ECO:0008006" key="3">
    <source>
        <dbReference type="Google" id="ProtNLM"/>
    </source>
</evidence>
<protein>
    <recommendedName>
        <fullName evidence="3">ESX-1 secretion-associated protein</fullName>
    </recommendedName>
</protein>
<evidence type="ECO:0000313" key="2">
    <source>
        <dbReference type="Proteomes" id="UP000199707"/>
    </source>
</evidence>
<dbReference type="AlphaFoldDB" id="A0A1G4W249"/>
<reference evidence="2" key="1">
    <citation type="submission" date="2016-10" db="EMBL/GenBank/DDBJ databases">
        <authorList>
            <person name="Varghese N."/>
            <person name="Submissions S."/>
        </authorList>
    </citation>
    <scope>NUCLEOTIDE SEQUENCE [LARGE SCALE GENOMIC DNA]</scope>
    <source>
        <strain evidence="2">UNC267MFSha1.1M11</strain>
    </source>
</reference>
<evidence type="ECO:0000313" key="1">
    <source>
        <dbReference type="EMBL" id="SCX15474.1"/>
    </source>
</evidence>
<proteinExistence type="predicted"/>